<dbReference type="PANTHER" id="PTHR34977:SF1">
    <property type="entry name" value="UPF0337 PROTEIN YJBJ"/>
    <property type="match status" value="1"/>
</dbReference>
<dbReference type="Gene3D" id="1.10.1470.10">
    <property type="entry name" value="YjbJ"/>
    <property type="match status" value="1"/>
</dbReference>
<dbReference type="SUPFAM" id="SSF69047">
    <property type="entry name" value="Hypothetical protein YjbJ"/>
    <property type="match status" value="1"/>
</dbReference>
<organism evidence="4 5">
    <name type="scientific">Candidatus Protochlamydia naegleriophila</name>
    <dbReference type="NCBI Taxonomy" id="389348"/>
    <lineage>
        <taxon>Bacteria</taxon>
        <taxon>Pseudomonadati</taxon>
        <taxon>Chlamydiota</taxon>
        <taxon>Chlamydiia</taxon>
        <taxon>Parachlamydiales</taxon>
        <taxon>Parachlamydiaceae</taxon>
        <taxon>Candidatus Protochlamydia</taxon>
    </lineage>
</organism>
<dbReference type="InterPro" id="IPR036629">
    <property type="entry name" value="YjbJ_sf"/>
</dbReference>
<feature type="compositionally biased region" description="Basic and acidic residues" evidence="2">
    <location>
        <begin position="61"/>
        <end position="71"/>
    </location>
</feature>
<evidence type="ECO:0000256" key="2">
    <source>
        <dbReference type="SAM" id="MobiDB-lite"/>
    </source>
</evidence>
<sequence length="88" mass="10525">MNKDTLKGDWKLIKGKIKEKWGKFTDDDLTEINGKREQLLGKIQKKYGLAKEEAEQELDEWEKRSENHSINEEVDESEDEREIRHTKH</sequence>
<dbReference type="STRING" id="389348.PNK_1827"/>
<evidence type="ECO:0000259" key="3">
    <source>
        <dbReference type="Pfam" id="PF05532"/>
    </source>
</evidence>
<dbReference type="FunCoup" id="A0A0U5JF36">
    <property type="interactions" value="59"/>
</dbReference>
<feature type="domain" description="CsbD-like" evidence="3">
    <location>
        <begin position="4"/>
        <end position="55"/>
    </location>
</feature>
<dbReference type="AlphaFoldDB" id="A0A0U5JF36"/>
<feature type="region of interest" description="Disordered" evidence="2">
    <location>
        <begin position="54"/>
        <end position="88"/>
    </location>
</feature>
<dbReference type="PANTHER" id="PTHR34977">
    <property type="entry name" value="UPF0337 PROTEIN YJBJ"/>
    <property type="match status" value="1"/>
</dbReference>
<reference evidence="5" key="1">
    <citation type="submission" date="2015-09" db="EMBL/GenBank/DDBJ databases">
        <authorList>
            <person name="Bertelli C."/>
        </authorList>
    </citation>
    <scope>NUCLEOTIDE SEQUENCE [LARGE SCALE GENOMIC DNA]</scope>
    <source>
        <strain evidence="5">KNic</strain>
    </source>
</reference>
<dbReference type="EMBL" id="LN879502">
    <property type="protein sequence ID" value="CUI17434.1"/>
    <property type="molecule type" value="Genomic_DNA"/>
</dbReference>
<dbReference type="InterPro" id="IPR008462">
    <property type="entry name" value="CsbD"/>
</dbReference>
<accession>A0A0U5JF36</accession>
<dbReference type="InterPro" id="IPR050423">
    <property type="entry name" value="UPF0337_stress_rsp"/>
</dbReference>
<keyword evidence="5" id="KW-1185">Reference proteome</keyword>
<evidence type="ECO:0000256" key="1">
    <source>
        <dbReference type="ARBA" id="ARBA00009129"/>
    </source>
</evidence>
<dbReference type="Pfam" id="PF05532">
    <property type="entry name" value="CsbD"/>
    <property type="match status" value="1"/>
</dbReference>
<evidence type="ECO:0000313" key="5">
    <source>
        <dbReference type="Proteomes" id="UP000069902"/>
    </source>
</evidence>
<dbReference type="Proteomes" id="UP000069902">
    <property type="component" value="Chromosome cPNK"/>
</dbReference>
<dbReference type="PATRIC" id="fig|389348.3.peg.2053"/>
<dbReference type="InParanoid" id="A0A0U5JF36"/>
<dbReference type="KEGG" id="pnl:PNK_1827"/>
<comment type="similarity">
    <text evidence="1">Belongs to the UPF0337 (CsbD) family.</text>
</comment>
<evidence type="ECO:0000313" key="4">
    <source>
        <dbReference type="EMBL" id="CUI17434.1"/>
    </source>
</evidence>
<name>A0A0U5JF36_9BACT</name>
<gene>
    <name evidence="4" type="ORF">PNK_1827</name>
</gene>
<protein>
    <recommendedName>
        <fullName evidence="3">CsbD-like domain-containing protein</fullName>
    </recommendedName>
</protein>
<proteinExistence type="inferred from homology"/>